<dbReference type="Proteomes" id="UP000190166">
    <property type="component" value="Unassembled WGS sequence"/>
</dbReference>
<dbReference type="InterPro" id="IPR046863">
    <property type="entry name" value="MbnP-like_dom"/>
</dbReference>
<dbReference type="Pfam" id="PF20243">
    <property type="entry name" value="MbnP"/>
    <property type="match status" value="1"/>
</dbReference>
<accession>A0A1T5N6M5</accession>
<dbReference type="AlphaFoldDB" id="A0A1T5N6M5"/>
<name>A0A1T5N6M5_9BACT</name>
<evidence type="ECO:0000313" key="3">
    <source>
        <dbReference type="Proteomes" id="UP000190166"/>
    </source>
</evidence>
<evidence type="ECO:0000259" key="1">
    <source>
        <dbReference type="Pfam" id="PF20243"/>
    </source>
</evidence>
<sequence>MYRIPQIILTILVISSGISACKKDDTTPVADETVKATLSIQFDNIAGDKNLQLNTGTYVNAAGEAFKVDRLKYFITNIKVRNAGGQEYIVPKDSSYFLVSESEAASQFVKVRVPEGEYTSLSFILGVDSLSSVMDVSKRTGVLDPSAGMDDGMYWGWNMGYIFFKMEGISDAAPTDPSGQHKFRYHIGGFGGYSAPTLNNNRTITINLSAGGAAKVRRGREANIHLMVDILKMFNGATTVSILTNPTVMFGDFSAKIADNYTHMFHHDHTEN</sequence>
<protein>
    <recommendedName>
        <fullName evidence="1">Copper-binding protein MbnP-like domain-containing protein</fullName>
    </recommendedName>
</protein>
<proteinExistence type="predicted"/>
<reference evidence="3" key="1">
    <citation type="submission" date="2017-02" db="EMBL/GenBank/DDBJ databases">
        <authorList>
            <person name="Varghese N."/>
            <person name="Submissions S."/>
        </authorList>
    </citation>
    <scope>NUCLEOTIDE SEQUENCE [LARGE SCALE GENOMIC DNA]</scope>
    <source>
        <strain evidence="3">DSM 18108</strain>
    </source>
</reference>
<dbReference type="EMBL" id="FUZZ01000001">
    <property type="protein sequence ID" value="SKC96115.1"/>
    <property type="molecule type" value="Genomic_DNA"/>
</dbReference>
<dbReference type="STRING" id="393003.SAMN05660461_0611"/>
<feature type="domain" description="Copper-binding protein MbnP-like" evidence="1">
    <location>
        <begin position="36"/>
        <end position="248"/>
    </location>
</feature>
<dbReference type="PROSITE" id="PS51257">
    <property type="entry name" value="PROKAR_LIPOPROTEIN"/>
    <property type="match status" value="1"/>
</dbReference>
<gene>
    <name evidence="2" type="ORF">SAMN05660461_0611</name>
</gene>
<keyword evidence="3" id="KW-1185">Reference proteome</keyword>
<dbReference type="RefSeq" id="WP_079467932.1">
    <property type="nucleotide sequence ID" value="NZ_FUZZ01000001.1"/>
</dbReference>
<evidence type="ECO:0000313" key="2">
    <source>
        <dbReference type="EMBL" id="SKC96115.1"/>
    </source>
</evidence>
<organism evidence="2 3">
    <name type="scientific">Chitinophaga ginsengisegetis</name>
    <dbReference type="NCBI Taxonomy" id="393003"/>
    <lineage>
        <taxon>Bacteria</taxon>
        <taxon>Pseudomonadati</taxon>
        <taxon>Bacteroidota</taxon>
        <taxon>Chitinophagia</taxon>
        <taxon>Chitinophagales</taxon>
        <taxon>Chitinophagaceae</taxon>
        <taxon>Chitinophaga</taxon>
    </lineage>
</organism>